<dbReference type="Proteomes" id="UP001200537">
    <property type="component" value="Unassembled WGS sequence"/>
</dbReference>
<organism evidence="1 2">
    <name type="scientific">Varibaculum cambriense</name>
    <dbReference type="NCBI Taxonomy" id="184870"/>
    <lineage>
        <taxon>Bacteria</taxon>
        <taxon>Bacillati</taxon>
        <taxon>Actinomycetota</taxon>
        <taxon>Actinomycetes</taxon>
        <taxon>Actinomycetales</taxon>
        <taxon>Actinomycetaceae</taxon>
        <taxon>Varibaculum</taxon>
    </lineage>
</organism>
<evidence type="ECO:0000313" key="2">
    <source>
        <dbReference type="Proteomes" id="UP001200537"/>
    </source>
</evidence>
<name>A0AAJ1EWY2_9ACTO</name>
<sequence length="350" mass="40195">MKGSSMTVEDGSRPVEPKGQMLIYQDPESPVSIEVRLEGETVWLTQQQMAELFQSSRSNVVEHIGNIYAEGELDEEATCREFRQVRLEGSRKVARTLPHYNLDMIISLGYRVKSKTATQFRRWATARLKEYLLKGFTLDDERLKKLGGGPYWYELLERIRDIRSSEKVMYRQVLDLYATSVDYDPKSQESIAFFKMVQNKLHYAAHGHTAAEIIHERADASKPFMGLTTFKGDQPALAEIKVAKNYLTEDELKVLNRLVSGYFDFAEVQAMNHRPMHMSDYVEHLDNVLAATGQQQLQGAGKISHQNAIAKATAEYRKYQTNTLSQVERDYLRTIKRLETRVQKTGQDTL</sequence>
<accession>A0AAJ1EWY2</accession>
<proteinExistence type="predicted"/>
<reference evidence="1" key="1">
    <citation type="submission" date="2022-01" db="EMBL/GenBank/DDBJ databases">
        <title>Collection of gut derived symbiotic bacterial strains cultured from healthy donors.</title>
        <authorList>
            <person name="Lin H."/>
            <person name="Kohout C."/>
            <person name="Waligurski E."/>
            <person name="Pamer E.G."/>
        </authorList>
    </citation>
    <scope>NUCLEOTIDE SEQUENCE</scope>
    <source>
        <strain evidence="1">DFI.7.46</strain>
    </source>
</reference>
<dbReference type="PIRSF" id="PIRSF015268">
    <property type="entry name" value="Virulence_RhuM"/>
    <property type="match status" value="1"/>
</dbReference>
<dbReference type="EMBL" id="JAKNHJ010000004">
    <property type="protein sequence ID" value="MCG4617424.1"/>
    <property type="molecule type" value="Genomic_DNA"/>
</dbReference>
<dbReference type="AlphaFoldDB" id="A0AAJ1EWY2"/>
<protein>
    <submittedName>
        <fullName evidence="1">Virulence RhuM family protein</fullName>
    </submittedName>
</protein>
<dbReference type="Pfam" id="PF13310">
    <property type="entry name" value="Virulence_RhuM"/>
    <property type="match status" value="1"/>
</dbReference>
<dbReference type="RefSeq" id="WP_238127662.1">
    <property type="nucleotide sequence ID" value="NZ_JAKNHJ010000004.1"/>
</dbReference>
<evidence type="ECO:0000313" key="1">
    <source>
        <dbReference type="EMBL" id="MCG4617424.1"/>
    </source>
</evidence>
<comment type="caution">
    <text evidence="1">The sequence shown here is derived from an EMBL/GenBank/DDBJ whole genome shotgun (WGS) entry which is preliminary data.</text>
</comment>
<dbReference type="PANTHER" id="PTHR35810">
    <property type="entry name" value="CYTOPLASMIC PROTEIN-RELATED"/>
    <property type="match status" value="1"/>
</dbReference>
<dbReference type="InterPro" id="IPR011204">
    <property type="entry name" value="Virulence_RhuM-like"/>
</dbReference>
<gene>
    <name evidence="1" type="ORF">L0M99_02795</name>
</gene>
<dbReference type="PANTHER" id="PTHR35810:SF1">
    <property type="entry name" value="CYTOPLASMIC PROTEIN"/>
    <property type="match status" value="1"/>
</dbReference>